<dbReference type="PANTHER" id="PTHR10695:SF46">
    <property type="entry name" value="BIFUNCTIONAL COENZYME A SYNTHASE-RELATED"/>
    <property type="match status" value="1"/>
</dbReference>
<dbReference type="EMBL" id="CP029480">
    <property type="protein sequence ID" value="AWV96663.1"/>
    <property type="molecule type" value="Genomic_DNA"/>
</dbReference>
<dbReference type="GO" id="GO:0005737">
    <property type="term" value="C:cytoplasm"/>
    <property type="evidence" value="ECO:0007669"/>
    <property type="project" value="UniProtKB-SubCell"/>
</dbReference>
<dbReference type="EC" id="2.7.1.24" evidence="5 6"/>
<dbReference type="PROSITE" id="PS51219">
    <property type="entry name" value="DPCK"/>
    <property type="match status" value="1"/>
</dbReference>
<dbReference type="AlphaFoldDB" id="A0A2Z4G689"/>
<proteinExistence type="inferred from homology"/>
<keyword evidence="2 5" id="KW-0547">Nucleotide-binding</keyword>
<evidence type="ECO:0000313" key="7">
    <source>
        <dbReference type="EMBL" id="AWV96663.1"/>
    </source>
</evidence>
<evidence type="ECO:0000313" key="8">
    <source>
        <dbReference type="Proteomes" id="UP000249873"/>
    </source>
</evidence>
<dbReference type="Proteomes" id="UP000249873">
    <property type="component" value="Chromosome"/>
</dbReference>
<dbReference type="GO" id="GO:0004140">
    <property type="term" value="F:dephospho-CoA kinase activity"/>
    <property type="evidence" value="ECO:0007669"/>
    <property type="project" value="UniProtKB-UniRule"/>
</dbReference>
<comment type="similarity">
    <text evidence="1 5">Belongs to the CoaE family.</text>
</comment>
<gene>
    <name evidence="5 7" type="primary">coaE</name>
    <name evidence="7" type="ORF">DJ013_00010</name>
</gene>
<evidence type="ECO:0000256" key="1">
    <source>
        <dbReference type="ARBA" id="ARBA00009018"/>
    </source>
</evidence>
<keyword evidence="8" id="KW-1185">Reference proteome</keyword>
<evidence type="ECO:0000256" key="3">
    <source>
        <dbReference type="ARBA" id="ARBA00022840"/>
    </source>
</evidence>
<reference evidence="7 8" key="1">
    <citation type="submission" date="2018-05" db="EMBL/GenBank/DDBJ databases">
        <title>Complete genome sequence of Arcticibacterium luteifluviistationis SM1504T, a cytophagaceae bacterium isolated from Arctic surface seawater.</title>
        <authorList>
            <person name="Li Y."/>
            <person name="Qin Q.-L."/>
        </authorList>
    </citation>
    <scope>NUCLEOTIDE SEQUENCE [LARGE SCALE GENOMIC DNA]</scope>
    <source>
        <strain evidence="7 8">SM1504</strain>
    </source>
</reference>
<dbReference type="InterPro" id="IPR001977">
    <property type="entry name" value="Depp_CoAkinase"/>
</dbReference>
<sequence length="191" mass="21429">MLRVGITGGIGSGKSTVCRIFETLGVPVYYADEEAKKLISNDANVKAEIIKLLGEEAYLNGDYNVPFVKKAVFQDASLLTSLNGIVHPAVKEHAMEWMEAHADKPYVLKEAAIMKKGTDLDKIIYVSASEEIRLARILERDTERTEEEIRAIMKNQFSPAYFEEISDFIIENENDLLIPQVLAIHQKLITS</sequence>
<dbReference type="InterPro" id="IPR027417">
    <property type="entry name" value="P-loop_NTPase"/>
</dbReference>
<evidence type="ECO:0000256" key="5">
    <source>
        <dbReference type="HAMAP-Rule" id="MF_00376"/>
    </source>
</evidence>
<dbReference type="NCBIfam" id="TIGR00152">
    <property type="entry name" value="dephospho-CoA kinase"/>
    <property type="match status" value="1"/>
</dbReference>
<dbReference type="GO" id="GO:0015937">
    <property type="term" value="P:coenzyme A biosynthetic process"/>
    <property type="evidence" value="ECO:0007669"/>
    <property type="project" value="UniProtKB-UniRule"/>
</dbReference>
<dbReference type="PANTHER" id="PTHR10695">
    <property type="entry name" value="DEPHOSPHO-COA KINASE-RELATED"/>
    <property type="match status" value="1"/>
</dbReference>
<keyword evidence="3 5" id="KW-0067">ATP-binding</keyword>
<dbReference type="Pfam" id="PF01121">
    <property type="entry name" value="CoaE"/>
    <property type="match status" value="1"/>
</dbReference>
<keyword evidence="5 7" id="KW-0418">Kinase</keyword>
<comment type="function">
    <text evidence="5">Catalyzes the phosphorylation of the 3'-hydroxyl group of dephosphocoenzyme A to form coenzyme A.</text>
</comment>
<evidence type="ECO:0000256" key="6">
    <source>
        <dbReference type="NCBIfam" id="TIGR00152"/>
    </source>
</evidence>
<dbReference type="SUPFAM" id="SSF52540">
    <property type="entry name" value="P-loop containing nucleoside triphosphate hydrolases"/>
    <property type="match status" value="1"/>
</dbReference>
<dbReference type="UniPathway" id="UPA00241">
    <property type="reaction ID" value="UER00356"/>
</dbReference>
<keyword evidence="4 5" id="KW-0173">Coenzyme A biosynthesis</keyword>
<dbReference type="KEGG" id="als:DJ013_00010"/>
<organism evidence="7 8">
    <name type="scientific">Arcticibacterium luteifluviistationis</name>
    <dbReference type="NCBI Taxonomy" id="1784714"/>
    <lineage>
        <taxon>Bacteria</taxon>
        <taxon>Pseudomonadati</taxon>
        <taxon>Bacteroidota</taxon>
        <taxon>Cytophagia</taxon>
        <taxon>Cytophagales</taxon>
        <taxon>Leadbetterellaceae</taxon>
        <taxon>Arcticibacterium</taxon>
    </lineage>
</organism>
<dbReference type="RefSeq" id="WP_111369765.1">
    <property type="nucleotide sequence ID" value="NZ_CP029480.1"/>
</dbReference>
<evidence type="ECO:0000256" key="2">
    <source>
        <dbReference type="ARBA" id="ARBA00022741"/>
    </source>
</evidence>
<dbReference type="CDD" id="cd02022">
    <property type="entry name" value="DPCK"/>
    <property type="match status" value="1"/>
</dbReference>
<protein>
    <recommendedName>
        <fullName evidence="5 6">Dephospho-CoA kinase</fullName>
        <ecNumber evidence="5 6">2.7.1.24</ecNumber>
    </recommendedName>
    <alternativeName>
        <fullName evidence="5">Dephosphocoenzyme A kinase</fullName>
    </alternativeName>
</protein>
<comment type="pathway">
    <text evidence="5">Cofactor biosynthesis; coenzyme A biosynthesis; CoA from (R)-pantothenate: step 5/5.</text>
</comment>
<comment type="catalytic activity">
    <reaction evidence="5">
        <text>3'-dephospho-CoA + ATP = ADP + CoA + H(+)</text>
        <dbReference type="Rhea" id="RHEA:18245"/>
        <dbReference type="ChEBI" id="CHEBI:15378"/>
        <dbReference type="ChEBI" id="CHEBI:30616"/>
        <dbReference type="ChEBI" id="CHEBI:57287"/>
        <dbReference type="ChEBI" id="CHEBI:57328"/>
        <dbReference type="ChEBI" id="CHEBI:456216"/>
        <dbReference type="EC" id="2.7.1.24"/>
    </reaction>
</comment>
<dbReference type="GO" id="GO:0005524">
    <property type="term" value="F:ATP binding"/>
    <property type="evidence" value="ECO:0007669"/>
    <property type="project" value="UniProtKB-UniRule"/>
</dbReference>
<keyword evidence="5" id="KW-0963">Cytoplasm</keyword>
<keyword evidence="5" id="KW-0808">Transferase</keyword>
<feature type="binding site" evidence="5">
    <location>
        <begin position="11"/>
        <end position="16"/>
    </location>
    <ligand>
        <name>ATP</name>
        <dbReference type="ChEBI" id="CHEBI:30616"/>
    </ligand>
</feature>
<dbReference type="HAMAP" id="MF_00376">
    <property type="entry name" value="Dephospho_CoA_kinase"/>
    <property type="match status" value="1"/>
</dbReference>
<name>A0A2Z4G689_9BACT</name>
<dbReference type="Gene3D" id="3.40.50.300">
    <property type="entry name" value="P-loop containing nucleotide triphosphate hydrolases"/>
    <property type="match status" value="1"/>
</dbReference>
<comment type="subcellular location">
    <subcellularLocation>
        <location evidence="5">Cytoplasm</location>
    </subcellularLocation>
</comment>
<evidence type="ECO:0000256" key="4">
    <source>
        <dbReference type="ARBA" id="ARBA00022993"/>
    </source>
</evidence>
<dbReference type="OrthoDB" id="9812943at2"/>
<accession>A0A2Z4G689</accession>